<protein>
    <recommendedName>
        <fullName evidence="1">Putative Flp pilus-assembly TadG-like N-terminal domain-containing protein</fullName>
    </recommendedName>
</protein>
<evidence type="ECO:0000313" key="2">
    <source>
        <dbReference type="EMBL" id="TKA92763.1"/>
    </source>
</evidence>
<dbReference type="Pfam" id="PF13400">
    <property type="entry name" value="Tad"/>
    <property type="match status" value="1"/>
</dbReference>
<dbReference type="InterPro" id="IPR028087">
    <property type="entry name" value="Tad_N"/>
</dbReference>
<dbReference type="EMBL" id="SWAV01000001">
    <property type="protein sequence ID" value="TKA92763.1"/>
    <property type="molecule type" value="Genomic_DNA"/>
</dbReference>
<reference evidence="2 3" key="1">
    <citation type="submission" date="2019-04" db="EMBL/GenBank/DDBJ databases">
        <title>Crypto-aerobic microbial life in anoxic (sulfidic) marine sediments.</title>
        <authorList>
            <person name="Bhattacharya S."/>
            <person name="Roy C."/>
            <person name="Mondal N."/>
            <person name="Sarkar J."/>
            <person name="Mandal S."/>
            <person name="Rameez M.J."/>
            <person name="Ghosh W."/>
        </authorList>
    </citation>
    <scope>NUCLEOTIDE SEQUENCE [LARGE SCALE GENOMIC DNA]</scope>
    <source>
        <strain evidence="2 3">SBBB</strain>
    </source>
</reference>
<dbReference type="Proteomes" id="UP000305198">
    <property type="component" value="Unassembled WGS sequence"/>
</dbReference>
<name>A0A4U0YUM6_9GAMM</name>
<proteinExistence type="predicted"/>
<gene>
    <name evidence="2" type="ORF">FA869_00815</name>
</gene>
<comment type="caution">
    <text evidence="2">The sequence shown here is derived from an EMBL/GenBank/DDBJ whole genome shotgun (WGS) entry which is preliminary data.</text>
</comment>
<dbReference type="AlphaFoldDB" id="A0A4U0YUM6"/>
<organism evidence="2 3">
    <name type="scientific">Halopseudomonas bauzanensis</name>
    <dbReference type="NCBI Taxonomy" id="653930"/>
    <lineage>
        <taxon>Bacteria</taxon>
        <taxon>Pseudomonadati</taxon>
        <taxon>Pseudomonadota</taxon>
        <taxon>Gammaproteobacteria</taxon>
        <taxon>Pseudomonadales</taxon>
        <taxon>Pseudomonadaceae</taxon>
        <taxon>Halopseudomonas</taxon>
    </lineage>
</organism>
<accession>A0A4U0YUM6</accession>
<sequence length="725" mass="76376">MMSMNGSRYARHYQQRGAFTIMTAGVLAMALLCLVLVVDTGRLYMEQRSLQRVADMAALEAVSRGGVCRDANNKNTAFGFAEDATTRNKLNKDNLSSVTCINLITNADGVRILDPANPFNDSSPIIRVIVEKTTPASLVLHAGCLFTSCEKDVTLQAIAIAGKEEPIAAFSVGSRLIRFDNESALGGVLELVGLDLGDTTAAGYNGLANIKITPEGLLKNLGLPISADLTVGDLNALLATEAPLNVLEILRATVTVAGKSELLDANIELLKSLTVATGIDHLNLTIPLLTQADGTPGLFAEIIGPATQSANSALSTQISALGIIEAALGLATREHALNVEKLNINLLGLVEVKTKVGIVEPPSIAIGGIGTTAYTAQVRTFIHVKTGSLVEGLNNLVSLLGINLIHIDLPIALDLVTGKGVLEEKTCRATADIYNTGRDHAEIAVSGKVGQLCIGEPLDESQLFSKSFSCESSTQGTKYLDVLGLVKLDRTGRAPLTLGLLDIEEENVYLSLDSTQLPSDWADMEGRTDFAIVGTNSLNVGDLVEDLVNLLLDVLVGESTVGGSTTAINKAIATEIWNSVEPVECDSRQCRRNKVQAIGELAEESGGSAGLLGSLVGGLLNLVEGLLQGLLLGNGCTINGLVGGLFGDRTDDSQCINLIASELPHSPSNSTNPDNHLGLGILRDLLNVLGNEVLKPILEKLLGLHVSEVDVHLQDLNCGHARLLQ</sequence>
<feature type="domain" description="Putative Flp pilus-assembly TadG-like N-terminal" evidence="1">
    <location>
        <begin position="17"/>
        <end position="63"/>
    </location>
</feature>
<evidence type="ECO:0000313" key="3">
    <source>
        <dbReference type="Proteomes" id="UP000305198"/>
    </source>
</evidence>
<evidence type="ECO:0000259" key="1">
    <source>
        <dbReference type="Pfam" id="PF13400"/>
    </source>
</evidence>